<sequence length="104" mass="11778">MRTESEELEAVVRLWEAHLQADFPEHLRGVDLLGIDMVMLDADLAGCVSTWLGNRGSLDGRRQRTLTTRRIADLDRVLPILVGHQERAYYGRLRAIAVATFDMS</sequence>
<keyword evidence="2" id="KW-1185">Reference proteome</keyword>
<comment type="caution">
    <text evidence="1">The sequence shown here is derived from an EMBL/GenBank/DDBJ whole genome shotgun (WGS) entry which is preliminary data.</text>
</comment>
<dbReference type="RefSeq" id="WP_377574690.1">
    <property type="nucleotide sequence ID" value="NZ_JBHTMP010000045.1"/>
</dbReference>
<protein>
    <submittedName>
        <fullName evidence="1">Uncharacterized protein</fullName>
    </submittedName>
</protein>
<dbReference type="EMBL" id="JBHTMP010000045">
    <property type="protein sequence ID" value="MFD1324296.1"/>
    <property type="molecule type" value="Genomic_DNA"/>
</dbReference>
<organism evidence="1 2">
    <name type="scientific">Micromonospora sonneratiae</name>
    <dbReference type="NCBI Taxonomy" id="1184706"/>
    <lineage>
        <taxon>Bacteria</taxon>
        <taxon>Bacillati</taxon>
        <taxon>Actinomycetota</taxon>
        <taxon>Actinomycetes</taxon>
        <taxon>Micromonosporales</taxon>
        <taxon>Micromonosporaceae</taxon>
        <taxon>Micromonospora</taxon>
    </lineage>
</organism>
<name>A0ABW3YKT9_9ACTN</name>
<evidence type="ECO:0000313" key="1">
    <source>
        <dbReference type="EMBL" id="MFD1324296.1"/>
    </source>
</evidence>
<evidence type="ECO:0000313" key="2">
    <source>
        <dbReference type="Proteomes" id="UP001597260"/>
    </source>
</evidence>
<proteinExistence type="predicted"/>
<gene>
    <name evidence="1" type="ORF">ACFQ4H_24735</name>
</gene>
<accession>A0ABW3YKT9</accession>
<reference evidence="2" key="1">
    <citation type="journal article" date="2019" name="Int. J. Syst. Evol. Microbiol.">
        <title>The Global Catalogue of Microorganisms (GCM) 10K type strain sequencing project: providing services to taxonomists for standard genome sequencing and annotation.</title>
        <authorList>
            <consortium name="The Broad Institute Genomics Platform"/>
            <consortium name="The Broad Institute Genome Sequencing Center for Infectious Disease"/>
            <person name="Wu L."/>
            <person name="Ma J."/>
        </authorList>
    </citation>
    <scope>NUCLEOTIDE SEQUENCE [LARGE SCALE GENOMIC DNA]</scope>
    <source>
        <strain evidence="2">JCM 31037</strain>
    </source>
</reference>
<dbReference type="Proteomes" id="UP001597260">
    <property type="component" value="Unassembled WGS sequence"/>
</dbReference>